<dbReference type="Gene3D" id="3.30.160.120">
    <property type="entry name" value="Hypothetical protein MTH1880"/>
    <property type="match status" value="1"/>
</dbReference>
<organism evidence="1 2">
    <name type="scientific">Methanothermobacter tenebrarum</name>
    <dbReference type="NCBI Taxonomy" id="680118"/>
    <lineage>
        <taxon>Archaea</taxon>
        <taxon>Methanobacteriati</taxon>
        <taxon>Methanobacteriota</taxon>
        <taxon>Methanomada group</taxon>
        <taxon>Methanobacteria</taxon>
        <taxon>Methanobacteriales</taxon>
        <taxon>Methanobacteriaceae</taxon>
        <taxon>Methanothermobacter</taxon>
    </lineage>
</organism>
<dbReference type="RefSeq" id="WP_112093136.1">
    <property type="nucleotide sequence ID" value="NZ_QLOE01000001.1"/>
</dbReference>
<dbReference type="SUPFAM" id="SSF75412">
    <property type="entry name" value="Hypothetical protein MTH1880"/>
    <property type="match status" value="1"/>
</dbReference>
<accession>A0A328PJB5</accession>
<dbReference type="AlphaFoldDB" id="A0A328PJB5"/>
<evidence type="ECO:0000313" key="2">
    <source>
        <dbReference type="Proteomes" id="UP000249782"/>
    </source>
</evidence>
<dbReference type="Pfam" id="PF05370">
    <property type="entry name" value="DUF749"/>
    <property type="match status" value="1"/>
</dbReference>
<comment type="caution">
    <text evidence="1">The sequence shown here is derived from an EMBL/GenBank/DDBJ whole genome shotgun (WGS) entry which is preliminary data.</text>
</comment>
<evidence type="ECO:0000313" key="1">
    <source>
        <dbReference type="EMBL" id="RAO79826.1"/>
    </source>
</evidence>
<proteinExistence type="predicted"/>
<sequence length="88" mass="10154">MFIATLRGIYKYSELPEEYVKFADFHAALKKKKIKEDDEIAVLNIVGTNSYHVLFLESYNSLDEIKEELKEAGAKINYTTLKILEGHI</sequence>
<dbReference type="InterPro" id="IPR035933">
    <property type="entry name" value="MTH1880"/>
</dbReference>
<reference evidence="1 2" key="1">
    <citation type="submission" date="2018-06" db="EMBL/GenBank/DDBJ databases">
        <title>Draft genome sequence of hyperthermophilic methanogen Methanothermobacter tenebrarum sp. MCM-B 1447.</title>
        <authorList>
            <person name="Pore S.D."/>
            <person name="Dagar S."/>
            <person name="Dhakephalkar P.K."/>
        </authorList>
    </citation>
    <scope>NUCLEOTIDE SEQUENCE [LARGE SCALE GENOMIC DNA]</scope>
    <source>
        <strain evidence="1 2">MCM B 1447</strain>
    </source>
</reference>
<dbReference type="OrthoDB" id="80045at2157"/>
<dbReference type="InterPro" id="IPR008032">
    <property type="entry name" value="DUF749"/>
</dbReference>
<name>A0A328PJB5_9EURY</name>
<keyword evidence="2" id="KW-1185">Reference proteome</keyword>
<dbReference type="Proteomes" id="UP000249782">
    <property type="component" value="Unassembled WGS sequence"/>
</dbReference>
<gene>
    <name evidence="1" type="ORF">DPC56_00655</name>
</gene>
<protein>
    <submittedName>
        <fullName evidence="1">DUF749 domain-containing protein</fullName>
    </submittedName>
</protein>
<dbReference type="EMBL" id="QLOE01000001">
    <property type="protein sequence ID" value="RAO79826.1"/>
    <property type="molecule type" value="Genomic_DNA"/>
</dbReference>